<evidence type="ECO:0000259" key="1">
    <source>
        <dbReference type="Pfam" id="PF13362"/>
    </source>
</evidence>
<name>A0A4Y1N0N3_9PROT</name>
<dbReference type="InterPro" id="IPR034154">
    <property type="entry name" value="TOPRIM_DnaG/twinkle"/>
</dbReference>
<proteinExistence type="predicted"/>
<gene>
    <name evidence="3" type="ORF">RADP37_05383</name>
</gene>
<evidence type="ECO:0000313" key="3">
    <source>
        <dbReference type="EMBL" id="AWV23313.1"/>
    </source>
</evidence>
<sequence length="286" mass="30421">MISAPDLAARLRLKKFPRSWRGDCPACGYARAFSLRAGHHRPLLYCANGCDRDTLGDAAARAAGGTWEPPTRDLAAEASSRERKQAAARRLWSDAVPAAGTLADRYLAGRCLPDLATSPRLRFFADTPHPEAGRLPAMIAAVSDAAGDLVAVHRTYLDATTARKARVEPAKASLGPVWGGAVRLHAVAAELVIGEGIETAASAWKLLQLPAWAAISAGNLARGLVLPSEVRQVVIAVDPDQSGEAAAQSAVDRWTREGRKVRLLRPSGHGDFNDLLVSRVQEAPHG</sequence>
<protein>
    <submittedName>
        <fullName evidence="3">Uncharacterized protein</fullName>
    </submittedName>
</protein>
<organism evidence="3">
    <name type="scientific">Roseomonas mucosa</name>
    <dbReference type="NCBI Taxonomy" id="207340"/>
    <lineage>
        <taxon>Bacteria</taxon>
        <taxon>Pseudomonadati</taxon>
        <taxon>Pseudomonadota</taxon>
        <taxon>Alphaproteobacteria</taxon>
        <taxon>Acetobacterales</taxon>
        <taxon>Roseomonadaceae</taxon>
        <taxon>Roseomonas</taxon>
    </lineage>
</organism>
<reference evidence="3" key="1">
    <citation type="submission" date="2017-12" db="EMBL/GenBank/DDBJ databases">
        <authorList>
            <person name="Martens C."/>
            <person name="Dahlstrom E."/>
            <person name="Barbian K."/>
            <person name="Sykora L."/>
            <person name="Ricklefs S."/>
            <person name="Bruno D."/>
            <person name="Anzick I."/>
            <person name="Myles I."/>
            <person name="Datta S.K."/>
        </authorList>
    </citation>
    <scope>NUCLEOTIDE SEQUENCE</scope>
    <source>
        <strain evidence="3">AD2</strain>
    </source>
</reference>
<dbReference type="Gene3D" id="3.40.1360.10">
    <property type="match status" value="1"/>
</dbReference>
<dbReference type="Pfam" id="PF23639">
    <property type="entry name" value="DUF7146"/>
    <property type="match status" value="1"/>
</dbReference>
<dbReference type="EMBL" id="CP025189">
    <property type="protein sequence ID" value="AWV23313.1"/>
    <property type="molecule type" value="Genomic_DNA"/>
</dbReference>
<feature type="domain" description="DUF7146" evidence="2">
    <location>
        <begin position="83"/>
        <end position="184"/>
    </location>
</feature>
<dbReference type="CDD" id="cd01029">
    <property type="entry name" value="TOPRIM_primases"/>
    <property type="match status" value="1"/>
</dbReference>
<evidence type="ECO:0000259" key="2">
    <source>
        <dbReference type="Pfam" id="PF23639"/>
    </source>
</evidence>
<dbReference type="AlphaFoldDB" id="A0A4Y1N0N3"/>
<dbReference type="RefSeq" id="WP_397540504.1">
    <property type="nucleotide sequence ID" value="NZ_CP025189.1"/>
</dbReference>
<feature type="domain" description="Toprim" evidence="1">
    <location>
        <begin position="191"/>
        <end position="279"/>
    </location>
</feature>
<accession>A0A4Y1N0N3</accession>
<dbReference type="InterPro" id="IPR055570">
    <property type="entry name" value="DUF7146"/>
</dbReference>
<dbReference type="InterPro" id="IPR006171">
    <property type="entry name" value="TOPRIM_dom"/>
</dbReference>
<dbReference type="Pfam" id="PF13362">
    <property type="entry name" value="Toprim_3"/>
    <property type="match status" value="1"/>
</dbReference>